<dbReference type="RefSeq" id="WP_185623850.1">
    <property type="nucleotide sequence ID" value="NZ_JABGBW010000002.1"/>
</dbReference>
<feature type="chain" id="PRO_5045399912" evidence="1">
    <location>
        <begin position="26"/>
        <end position="342"/>
    </location>
</feature>
<sequence>MKNKILSVIVTLTLLLTGFSAISSADSTSEVITLGANLNKTQKKEILNYFGVDENNPNIIYVNNQQERKYLTGIAPEEQLGRVTMSSSYVVPTSSGGINVKTSNITWVTSSMIASTLATAGVENANVVAAAPFPVSGTGALTGIIIAFEKSSGEQLTEEKKQLANKELITTGNLADKIGKDKATGVINDSKKEVIKENIKDPAKIEEVVKNIANNYNVNLSTGDINVIVNLLQDVGNQNYNYKDVKDTLNNITSNVVNNLKGAGENINVDGLLEKTKSFLNRNKDAQKFFNKFDESKLSNQAVVSTTNEGLESAKNVASDIGNKVKDSGFLDRIINFIKSLF</sequence>
<protein>
    <submittedName>
        <fullName evidence="2">DUF1002 domain-containing protein</fullName>
    </submittedName>
</protein>
<dbReference type="Pfam" id="PF06207">
    <property type="entry name" value="DUF1002"/>
    <property type="match status" value="1"/>
</dbReference>
<feature type="signal peptide" evidence="1">
    <location>
        <begin position="1"/>
        <end position="25"/>
    </location>
</feature>
<evidence type="ECO:0000256" key="1">
    <source>
        <dbReference type="SAM" id="SignalP"/>
    </source>
</evidence>
<name>A0ABR6TK92_9FIRM</name>
<dbReference type="EMBL" id="JABGBW010000002">
    <property type="protein sequence ID" value="MBC2575827.1"/>
    <property type="molecule type" value="Genomic_DNA"/>
</dbReference>
<dbReference type="InterPro" id="IPR009343">
    <property type="entry name" value="DUF1002"/>
</dbReference>
<comment type="caution">
    <text evidence="2">The sequence shown here is derived from an EMBL/GenBank/DDBJ whole genome shotgun (WGS) entry which is preliminary data.</text>
</comment>
<keyword evidence="3" id="KW-1185">Reference proteome</keyword>
<gene>
    <name evidence="2" type="ORF">HLB29_03915</name>
</gene>
<reference evidence="2 3" key="1">
    <citation type="submission" date="2020-05" db="EMBL/GenBank/DDBJ databases">
        <title>Draft genome of xy-202 and genomic insight in genome of the genus Peptostreptococcus.</title>
        <authorList>
            <person name="Zhang Z."/>
        </authorList>
    </citation>
    <scope>NUCLEOTIDE SEQUENCE [LARGE SCALE GENOMIC DNA]</scope>
    <source>
        <strain evidence="2 3">DSM 27025</strain>
    </source>
</reference>
<evidence type="ECO:0000313" key="2">
    <source>
        <dbReference type="EMBL" id="MBC2575827.1"/>
    </source>
</evidence>
<organism evidence="2 3">
    <name type="scientific">Peptostreptococcus canis</name>
    <dbReference type="NCBI Taxonomy" id="1159213"/>
    <lineage>
        <taxon>Bacteria</taxon>
        <taxon>Bacillati</taxon>
        <taxon>Bacillota</taxon>
        <taxon>Clostridia</taxon>
        <taxon>Peptostreptococcales</taxon>
        <taxon>Peptostreptococcaceae</taxon>
        <taxon>Peptostreptococcus</taxon>
    </lineage>
</organism>
<evidence type="ECO:0000313" key="3">
    <source>
        <dbReference type="Proteomes" id="UP000713904"/>
    </source>
</evidence>
<keyword evidence="1" id="KW-0732">Signal</keyword>
<dbReference type="Proteomes" id="UP000713904">
    <property type="component" value="Unassembled WGS sequence"/>
</dbReference>
<proteinExistence type="predicted"/>
<accession>A0ABR6TK92</accession>